<evidence type="ECO:0000256" key="3">
    <source>
        <dbReference type="ARBA" id="ARBA00022692"/>
    </source>
</evidence>
<feature type="transmembrane region" description="Helical" evidence="6">
    <location>
        <begin position="318"/>
        <end position="339"/>
    </location>
</feature>
<feature type="transmembrane region" description="Helical" evidence="6">
    <location>
        <begin position="96"/>
        <end position="118"/>
    </location>
</feature>
<dbReference type="PANTHER" id="PTHR43370:SF1">
    <property type="entry name" value="GUANOSINE ABC TRANSPORTER PERMEASE PROTEIN NUPQ"/>
    <property type="match status" value="1"/>
</dbReference>
<evidence type="ECO:0000313" key="7">
    <source>
        <dbReference type="EMBL" id="XAN09393.1"/>
    </source>
</evidence>
<dbReference type="Proteomes" id="UP001442841">
    <property type="component" value="Chromosome"/>
</dbReference>
<keyword evidence="4 6" id="KW-1133">Transmembrane helix</keyword>
<keyword evidence="5 6" id="KW-0472">Membrane</keyword>
<keyword evidence="2" id="KW-1003">Cell membrane</keyword>
<evidence type="ECO:0000256" key="1">
    <source>
        <dbReference type="ARBA" id="ARBA00004651"/>
    </source>
</evidence>
<dbReference type="Pfam" id="PF02653">
    <property type="entry name" value="BPD_transp_2"/>
    <property type="match status" value="1"/>
</dbReference>
<feature type="transmembrane region" description="Helical" evidence="6">
    <location>
        <begin position="156"/>
        <end position="177"/>
    </location>
</feature>
<keyword evidence="3 6" id="KW-0812">Transmembrane</keyword>
<dbReference type="PANTHER" id="PTHR43370">
    <property type="entry name" value="SUGAR ABC TRANSPORTER INTEGRAL MEMBRANE PROTEIN-RELATED"/>
    <property type="match status" value="1"/>
</dbReference>
<accession>A0ABZ3FX99</accession>
<feature type="transmembrane region" description="Helical" evidence="6">
    <location>
        <begin position="28"/>
        <end position="49"/>
    </location>
</feature>
<feature type="transmembrane region" description="Helical" evidence="6">
    <location>
        <begin position="211"/>
        <end position="229"/>
    </location>
</feature>
<feature type="transmembrane region" description="Helical" evidence="6">
    <location>
        <begin position="269"/>
        <end position="286"/>
    </location>
</feature>
<comment type="subcellular location">
    <subcellularLocation>
        <location evidence="1">Cell membrane</location>
        <topology evidence="1">Multi-pass membrane protein</topology>
    </subcellularLocation>
</comment>
<dbReference type="InterPro" id="IPR001851">
    <property type="entry name" value="ABC_transp_permease"/>
</dbReference>
<feature type="transmembrane region" description="Helical" evidence="6">
    <location>
        <begin position="183"/>
        <end position="204"/>
    </location>
</feature>
<reference evidence="7 8" key="1">
    <citation type="submission" date="2024-04" db="EMBL/GenBank/DDBJ databases">
        <title>Isolation of an actinomycete strain from pig manure.</title>
        <authorList>
            <person name="Gong T."/>
            <person name="Yu Z."/>
            <person name="An M."/>
            <person name="Wei C."/>
            <person name="Yang W."/>
            <person name="Liu L."/>
        </authorList>
    </citation>
    <scope>NUCLEOTIDE SEQUENCE [LARGE SCALE GENOMIC DNA]</scope>
    <source>
        <strain evidence="7 8">ZF39</strain>
    </source>
</reference>
<keyword evidence="8" id="KW-1185">Reference proteome</keyword>
<name>A0ABZ3FX99_9ACTN</name>
<proteinExistence type="predicted"/>
<evidence type="ECO:0000256" key="5">
    <source>
        <dbReference type="ARBA" id="ARBA00023136"/>
    </source>
</evidence>
<feature type="transmembrane region" description="Helical" evidence="6">
    <location>
        <begin position="395"/>
        <end position="415"/>
    </location>
</feature>
<evidence type="ECO:0000256" key="2">
    <source>
        <dbReference type="ARBA" id="ARBA00022475"/>
    </source>
</evidence>
<feature type="transmembrane region" description="Helical" evidence="6">
    <location>
        <begin position="351"/>
        <end position="374"/>
    </location>
</feature>
<organism evidence="7 8">
    <name type="scientific">Ammonicoccus fulvus</name>
    <dbReference type="NCBI Taxonomy" id="3138240"/>
    <lineage>
        <taxon>Bacteria</taxon>
        <taxon>Bacillati</taxon>
        <taxon>Actinomycetota</taxon>
        <taxon>Actinomycetes</taxon>
        <taxon>Propionibacteriales</taxon>
        <taxon>Propionibacteriaceae</taxon>
        <taxon>Ammonicoccus</taxon>
    </lineage>
</organism>
<protein>
    <submittedName>
        <fullName evidence="7">ABC transporter permease</fullName>
    </submittedName>
</protein>
<sequence>MGEQIAPEPHTPEKAESRAARSQRLSTSALILVVGALLLVLTFSTSGTARFALSNAFDEVQLPTVGLPGLPVVLISALACIGAGIGLISGRLSGRLPALAGTIAGIAVVLGFLTWAAAGRDLPFPVSNQFNGTLSLATPLILGALAGVLCERSGVVNVAIEGQFLTAAFAAAVVGSVTKSIPAALIAAVLAGMLMGAMLALFAIKYLVDQVVLGVVINLFAAGLTGFLFDQLVQPNSRELNASPIMSQLPIPLLSDIPFFGPILFKQTILAYLAVVSVIVVWFLLYRTKWGLRVRAVGEHPEAADTVGIRVRATRWSAVLVGGIFAGLGGAFFTIGSTGAFSKDLTVGNGFIALAALIMGRWHPIWATVMALFFGFVTQMASQLQTLSTPVPSQFLLVLPYVATIIAVAGLVGRVRAPAADGVPYTKP</sequence>
<evidence type="ECO:0000256" key="6">
    <source>
        <dbReference type="SAM" id="Phobius"/>
    </source>
</evidence>
<evidence type="ECO:0000256" key="4">
    <source>
        <dbReference type="ARBA" id="ARBA00022989"/>
    </source>
</evidence>
<feature type="transmembrane region" description="Helical" evidence="6">
    <location>
        <begin position="130"/>
        <end position="149"/>
    </location>
</feature>
<gene>
    <name evidence="7" type="ORF">AADG42_05925</name>
</gene>
<dbReference type="EMBL" id="CP154795">
    <property type="protein sequence ID" value="XAN09393.1"/>
    <property type="molecule type" value="Genomic_DNA"/>
</dbReference>
<dbReference type="CDD" id="cd06580">
    <property type="entry name" value="TM_PBP1_transp_TpRbsC_like"/>
    <property type="match status" value="1"/>
</dbReference>
<dbReference type="RefSeq" id="WP_425310838.1">
    <property type="nucleotide sequence ID" value="NZ_CP154795.1"/>
</dbReference>
<feature type="transmembrane region" description="Helical" evidence="6">
    <location>
        <begin position="69"/>
        <end position="89"/>
    </location>
</feature>
<evidence type="ECO:0000313" key="8">
    <source>
        <dbReference type="Proteomes" id="UP001442841"/>
    </source>
</evidence>